<dbReference type="KEGG" id="prz:GZH47_17860"/>
<keyword evidence="5" id="KW-0119">Carbohydrate metabolism</keyword>
<feature type="signal peptide" evidence="6">
    <location>
        <begin position="1"/>
        <end position="32"/>
    </location>
</feature>
<sequence>MIKPALGKTFLARGAGLAAAAALLLGTMGCFSAGKHVEEQIAAGSTEKKAAPAVQIDEQPGTVYYEIFVRSFYDSNGDGIGDLNGVTAKLDYLKDLGIGGIWLMPIQPSPSYHGYDVTDYYGVNKDYGTLADMKRLTSEAHKRGIKVIMDLVVNHTSSEHPWFKAALADPKSPYRNWYHIESKDAQVKADGAVGGDPWHPYGNEKYLGVFSEGMPDLNLDEPAVRREMIKVGNYWLEKGIDGFRMDAAKHVYGDFASTINSDAVKAKNQQWWQAFRAGISETKKDAYIVGEVWDSPVIIAPYLDKAFDSAFNFDTAKKLLSGADQERNPDVAYTLQRIYEMYGKSSGGTFLDAPFLSNHDQNRTMSALGGNVDHAKMAAALLLTLPGNPFIYYGEELGMKGMKPDEAIREPLPWFKSEGGQGGQTTWEAARYNAAPDRVSVEAEAADPNSLLAHYKKLIAWRNQLPVLRDGAIADYAQDNPAVAAYFRVTKSERMLVVHNLSGQAQTADLTGGFEAGHETSIVRTSKEGSKLEDGKLELPPYSTVLVQ</sequence>
<dbReference type="Gene3D" id="2.60.40.1180">
    <property type="entry name" value="Golgi alpha-mannosidase II"/>
    <property type="match status" value="1"/>
</dbReference>
<dbReference type="EMBL" id="CP048286">
    <property type="protein sequence ID" value="QHW32491.1"/>
    <property type="molecule type" value="Genomic_DNA"/>
</dbReference>
<dbReference type="GO" id="GO:0004556">
    <property type="term" value="F:alpha-amylase activity"/>
    <property type="evidence" value="ECO:0007669"/>
    <property type="project" value="UniProtKB-UniRule"/>
</dbReference>
<dbReference type="InterPro" id="IPR045857">
    <property type="entry name" value="O16G_dom_2"/>
</dbReference>
<evidence type="ECO:0000256" key="5">
    <source>
        <dbReference type="RuleBase" id="RU361134"/>
    </source>
</evidence>
<dbReference type="CDD" id="cd11316">
    <property type="entry name" value="AmyAc_bac2_AmyA"/>
    <property type="match status" value="1"/>
</dbReference>
<evidence type="ECO:0000256" key="1">
    <source>
        <dbReference type="ARBA" id="ARBA00008061"/>
    </source>
</evidence>
<dbReference type="Gene3D" id="3.90.400.10">
    <property type="entry name" value="Oligo-1,6-glucosidase, Domain 2"/>
    <property type="match status" value="1"/>
</dbReference>
<reference evidence="8 9" key="1">
    <citation type="submission" date="2020-02" db="EMBL/GenBank/DDBJ databases">
        <title>Paenibacillus sp. nov., isolated from rhizosphere soil of tomato.</title>
        <authorList>
            <person name="Weon H.-Y."/>
            <person name="Lee S.A."/>
        </authorList>
    </citation>
    <scope>NUCLEOTIDE SEQUENCE [LARGE SCALE GENOMIC DNA]</scope>
    <source>
        <strain evidence="8 9">14171R-81</strain>
    </source>
</reference>
<feature type="chain" id="PRO_5038371522" description="Alpha-amylase" evidence="6">
    <location>
        <begin position="33"/>
        <end position="548"/>
    </location>
</feature>
<dbReference type="InterPro" id="IPR017853">
    <property type="entry name" value="GH"/>
</dbReference>
<keyword evidence="2 5" id="KW-0378">Hydrolase</keyword>
<dbReference type="Pfam" id="PF23915">
    <property type="entry name" value="SusG_C"/>
    <property type="match status" value="1"/>
</dbReference>
<keyword evidence="3 5" id="KW-0326">Glycosidase</keyword>
<dbReference type="AlphaFoldDB" id="A0A6C0P2B0"/>
<dbReference type="Proteomes" id="UP000479114">
    <property type="component" value="Chromosome"/>
</dbReference>
<dbReference type="RefSeq" id="WP_162642280.1">
    <property type="nucleotide sequence ID" value="NZ_CP048286.1"/>
</dbReference>
<dbReference type="InterPro" id="IPR006047">
    <property type="entry name" value="GH13_cat_dom"/>
</dbReference>
<dbReference type="PANTHER" id="PTHR10357">
    <property type="entry name" value="ALPHA-AMYLASE FAMILY MEMBER"/>
    <property type="match status" value="1"/>
</dbReference>
<gene>
    <name evidence="8" type="ORF">GZH47_17860</name>
</gene>
<name>A0A6C0P2B0_9BACL</name>
<evidence type="ECO:0000313" key="9">
    <source>
        <dbReference type="Proteomes" id="UP000479114"/>
    </source>
</evidence>
<dbReference type="PRINTS" id="PR00110">
    <property type="entry name" value="ALPHAAMYLASE"/>
</dbReference>
<proteinExistence type="inferred from homology"/>
<dbReference type="PANTHER" id="PTHR10357:SF179">
    <property type="entry name" value="NEUTRAL AND BASIC AMINO ACID TRANSPORT PROTEIN RBAT"/>
    <property type="match status" value="1"/>
</dbReference>
<dbReference type="PROSITE" id="PS51257">
    <property type="entry name" value="PROKAR_LIPOPROTEIN"/>
    <property type="match status" value="1"/>
</dbReference>
<feature type="domain" description="Glycosyl hydrolase family 13 catalytic" evidence="7">
    <location>
        <begin position="66"/>
        <end position="462"/>
    </location>
</feature>
<evidence type="ECO:0000259" key="7">
    <source>
        <dbReference type="SMART" id="SM00642"/>
    </source>
</evidence>
<protein>
    <recommendedName>
        <fullName evidence="5">Alpha-amylase</fullName>
        <ecNumber evidence="5">3.2.1.1</ecNumber>
    </recommendedName>
</protein>
<dbReference type="SUPFAM" id="SSF51011">
    <property type="entry name" value="Glycosyl hydrolase domain"/>
    <property type="match status" value="1"/>
</dbReference>
<keyword evidence="9" id="KW-1185">Reference proteome</keyword>
<keyword evidence="6" id="KW-0732">Signal</keyword>
<evidence type="ECO:0000256" key="2">
    <source>
        <dbReference type="ARBA" id="ARBA00022801"/>
    </source>
</evidence>
<evidence type="ECO:0000256" key="3">
    <source>
        <dbReference type="ARBA" id="ARBA00023295"/>
    </source>
</evidence>
<comment type="catalytic activity">
    <reaction evidence="5">
        <text>Endohydrolysis of (1-&gt;4)-alpha-D-glucosidic linkages in polysaccharides containing three or more (1-&gt;4)-alpha-linked D-glucose units.</text>
        <dbReference type="EC" id="3.2.1.1"/>
    </reaction>
</comment>
<dbReference type="EC" id="3.2.1.1" evidence="5"/>
<comment type="similarity">
    <text evidence="1 4">Belongs to the glycosyl hydrolase 13 family.</text>
</comment>
<dbReference type="SMART" id="SM00642">
    <property type="entry name" value="Aamy"/>
    <property type="match status" value="1"/>
</dbReference>
<organism evidence="8 9">
    <name type="scientific">Paenibacillus rhizovicinus</name>
    <dbReference type="NCBI Taxonomy" id="2704463"/>
    <lineage>
        <taxon>Bacteria</taxon>
        <taxon>Bacillati</taxon>
        <taxon>Bacillota</taxon>
        <taxon>Bacilli</taxon>
        <taxon>Bacillales</taxon>
        <taxon>Paenibacillaceae</taxon>
        <taxon>Paenibacillus</taxon>
    </lineage>
</organism>
<dbReference type="InterPro" id="IPR006046">
    <property type="entry name" value="Alpha_amylase"/>
</dbReference>
<dbReference type="Gene3D" id="3.20.20.80">
    <property type="entry name" value="Glycosidases"/>
    <property type="match status" value="1"/>
</dbReference>
<dbReference type="InterPro" id="IPR056300">
    <property type="entry name" value="SusG-like_C"/>
</dbReference>
<dbReference type="GO" id="GO:0009313">
    <property type="term" value="P:oligosaccharide catabolic process"/>
    <property type="evidence" value="ECO:0007669"/>
    <property type="project" value="TreeGrafter"/>
</dbReference>
<evidence type="ECO:0000256" key="6">
    <source>
        <dbReference type="SAM" id="SignalP"/>
    </source>
</evidence>
<evidence type="ECO:0000313" key="8">
    <source>
        <dbReference type="EMBL" id="QHW32491.1"/>
    </source>
</evidence>
<dbReference type="SUPFAM" id="SSF51445">
    <property type="entry name" value="(Trans)glycosidases"/>
    <property type="match status" value="1"/>
</dbReference>
<dbReference type="GO" id="GO:0043169">
    <property type="term" value="F:cation binding"/>
    <property type="evidence" value="ECO:0007669"/>
    <property type="project" value="InterPro"/>
</dbReference>
<evidence type="ECO:0000256" key="4">
    <source>
        <dbReference type="RuleBase" id="RU003615"/>
    </source>
</evidence>
<dbReference type="Pfam" id="PF00128">
    <property type="entry name" value="Alpha-amylase"/>
    <property type="match status" value="1"/>
</dbReference>
<accession>A0A6C0P2B0</accession>
<dbReference type="InterPro" id="IPR013780">
    <property type="entry name" value="Glyco_hydro_b"/>
</dbReference>